<evidence type="ECO:0000313" key="3">
    <source>
        <dbReference type="Proteomes" id="UP001234178"/>
    </source>
</evidence>
<sequence>MILLPNGCWLLLLLGFVSPALYFSSLFRSDFPQRLTTRPRQPLGCTPDAGCPQTTPCHEPSSSVSDSLPAPYVLLSYHLLPAILAPLVSCRTLRLTVHFSASCRKLRLTVHFSTSCRKLRLTVYCPILAEHFGSRDCQNKRGRSQASSVYRFLTALNKTERDEDLNSENEQSLLNNSSNKRSLVHAYFIYDKTSDTSKCKTCTATVKGSNTTNLENHLKIKKHISNEYLQYVKAKENAALSKVSSNSKKIVGAKAKSLLQPTLPQISMSKAKYTRKNTKQLLLRKKLAFVVATTSMTLSISDNKDWQAYVELLDPRHIIPGRKALANGQKVSESSSSARSVKT</sequence>
<evidence type="ECO:0000256" key="1">
    <source>
        <dbReference type="SAM" id="SignalP"/>
    </source>
</evidence>
<dbReference type="Proteomes" id="UP001234178">
    <property type="component" value="Unassembled WGS sequence"/>
</dbReference>
<name>A0ABR0ARZ6_9CRUS</name>
<evidence type="ECO:0000313" key="2">
    <source>
        <dbReference type="EMBL" id="KAK4027893.1"/>
    </source>
</evidence>
<organism evidence="2 3">
    <name type="scientific">Daphnia magna</name>
    <dbReference type="NCBI Taxonomy" id="35525"/>
    <lineage>
        <taxon>Eukaryota</taxon>
        <taxon>Metazoa</taxon>
        <taxon>Ecdysozoa</taxon>
        <taxon>Arthropoda</taxon>
        <taxon>Crustacea</taxon>
        <taxon>Branchiopoda</taxon>
        <taxon>Diplostraca</taxon>
        <taxon>Cladocera</taxon>
        <taxon>Anomopoda</taxon>
        <taxon>Daphniidae</taxon>
        <taxon>Daphnia</taxon>
    </lineage>
</organism>
<protein>
    <recommendedName>
        <fullName evidence="4">BED-type domain-containing protein</fullName>
    </recommendedName>
</protein>
<reference evidence="2 3" key="1">
    <citation type="journal article" date="2023" name="Nucleic Acids Res.">
        <title>The hologenome of Daphnia magna reveals possible DNA methylation and microbiome-mediated evolution of the host genome.</title>
        <authorList>
            <person name="Chaturvedi A."/>
            <person name="Li X."/>
            <person name="Dhandapani V."/>
            <person name="Marshall H."/>
            <person name="Kissane S."/>
            <person name="Cuenca-Cambronero M."/>
            <person name="Asole G."/>
            <person name="Calvet F."/>
            <person name="Ruiz-Romero M."/>
            <person name="Marangio P."/>
            <person name="Guigo R."/>
            <person name="Rago D."/>
            <person name="Mirbahai L."/>
            <person name="Eastwood N."/>
            <person name="Colbourne J.K."/>
            <person name="Zhou J."/>
            <person name="Mallon E."/>
            <person name="Orsini L."/>
        </authorList>
    </citation>
    <scope>NUCLEOTIDE SEQUENCE [LARGE SCALE GENOMIC DNA]</scope>
    <source>
        <strain evidence="2">LRV0_1</strain>
    </source>
</reference>
<dbReference type="EMBL" id="JAOYFB010000038">
    <property type="protein sequence ID" value="KAK4027893.1"/>
    <property type="molecule type" value="Genomic_DNA"/>
</dbReference>
<comment type="caution">
    <text evidence="2">The sequence shown here is derived from an EMBL/GenBank/DDBJ whole genome shotgun (WGS) entry which is preliminary data.</text>
</comment>
<feature type="signal peptide" evidence="1">
    <location>
        <begin position="1"/>
        <end position="22"/>
    </location>
</feature>
<feature type="chain" id="PRO_5045162364" description="BED-type domain-containing protein" evidence="1">
    <location>
        <begin position="23"/>
        <end position="343"/>
    </location>
</feature>
<evidence type="ECO:0008006" key="4">
    <source>
        <dbReference type="Google" id="ProtNLM"/>
    </source>
</evidence>
<keyword evidence="1" id="KW-0732">Signal</keyword>
<accession>A0ABR0ARZ6</accession>
<keyword evidence="3" id="KW-1185">Reference proteome</keyword>
<gene>
    <name evidence="2" type="ORF">OUZ56_017034</name>
</gene>
<proteinExistence type="predicted"/>